<keyword evidence="3" id="KW-1185">Reference proteome</keyword>
<sequence>MHLPVLASRPSRVRRHARGQSLVLACLSFLLLALMVTLSFNLSHALREKTSLQQHSDALAYSMGIVEARALNYYSVSNRAIASAYVGMTSVHAYMAAASATGDMMRAGRMSFFIIAGLEFAQCPPYNFQHCVDGFEALMVAMDYSDAADKYDGKVKDQESKFNSVVKGLDGMANQIHKSQSGVHRQVKGVVSNGTGADLQRLTDENVPGASALESGVGRLNAGEFDCAVDGYDCDSAASTRKESRARVMTEVSNASRPSWAANRSLPILMDGVPSYLNSDFLTELLKDIPSEGTHIGVGHKGTAKTTQTKSNIHGPGQVGGNEGKVVVADEHGRLIQQWRHGFGTGGYESLIASDENGNDHEPDGAHSDAHTEFNGINTDDLVGCSETANCFMKFRANDDPDDNWGQPAVYSYVTKQFFVGDSTKAPWELNDTGSFTLTHGDQGDGQLRLAPGEGAALSKALVYYHRFGPNGWREAPGLFNPYWRVKLHPFTAEEARRVLNAAGNSDAASLAEAEDLTL</sequence>
<accession>A0A3A8PYT3</accession>
<evidence type="ECO:0000313" key="3">
    <source>
        <dbReference type="Proteomes" id="UP000267003"/>
    </source>
</evidence>
<dbReference type="EMBL" id="RAWK01000279">
    <property type="protein sequence ID" value="RKH56444.1"/>
    <property type="molecule type" value="Genomic_DNA"/>
</dbReference>
<dbReference type="Proteomes" id="UP000267003">
    <property type="component" value="Unassembled WGS sequence"/>
</dbReference>
<protein>
    <recommendedName>
        <fullName evidence="4">Pilus assembly protein</fullName>
    </recommendedName>
</protein>
<gene>
    <name evidence="2" type="ORF">D7W81_33815</name>
</gene>
<name>A0A3A8PYT3_9BACT</name>
<feature type="region of interest" description="Disordered" evidence="1">
    <location>
        <begin position="299"/>
        <end position="321"/>
    </location>
</feature>
<evidence type="ECO:0000256" key="1">
    <source>
        <dbReference type="SAM" id="MobiDB-lite"/>
    </source>
</evidence>
<evidence type="ECO:0000313" key="2">
    <source>
        <dbReference type="EMBL" id="RKH56444.1"/>
    </source>
</evidence>
<evidence type="ECO:0008006" key="4">
    <source>
        <dbReference type="Google" id="ProtNLM"/>
    </source>
</evidence>
<organism evidence="2 3">
    <name type="scientific">Corallococcus aberystwythensis</name>
    <dbReference type="NCBI Taxonomy" id="2316722"/>
    <lineage>
        <taxon>Bacteria</taxon>
        <taxon>Pseudomonadati</taxon>
        <taxon>Myxococcota</taxon>
        <taxon>Myxococcia</taxon>
        <taxon>Myxococcales</taxon>
        <taxon>Cystobacterineae</taxon>
        <taxon>Myxococcaceae</taxon>
        <taxon>Corallococcus</taxon>
    </lineage>
</organism>
<proteinExistence type="predicted"/>
<comment type="caution">
    <text evidence="2">The sequence shown here is derived from an EMBL/GenBank/DDBJ whole genome shotgun (WGS) entry which is preliminary data.</text>
</comment>
<dbReference type="AlphaFoldDB" id="A0A3A8PYT3"/>
<reference evidence="3" key="1">
    <citation type="submission" date="2018-09" db="EMBL/GenBank/DDBJ databases">
        <authorList>
            <person name="Livingstone P.G."/>
            <person name="Whitworth D.E."/>
        </authorList>
    </citation>
    <scope>NUCLEOTIDE SEQUENCE [LARGE SCALE GENOMIC DNA]</scope>
    <source>
        <strain evidence="3">AB050A</strain>
    </source>
</reference>
<dbReference type="OrthoDB" id="5377933at2"/>